<gene>
    <name evidence="1" type="ORF">K469DRAFT_557402</name>
</gene>
<evidence type="ECO:0000313" key="2">
    <source>
        <dbReference type="Proteomes" id="UP000800200"/>
    </source>
</evidence>
<feature type="non-terminal residue" evidence="1">
    <location>
        <position position="1"/>
    </location>
</feature>
<reference evidence="1" key="1">
    <citation type="journal article" date="2020" name="Stud. Mycol.">
        <title>101 Dothideomycetes genomes: a test case for predicting lifestyles and emergence of pathogens.</title>
        <authorList>
            <person name="Haridas S."/>
            <person name="Albert R."/>
            <person name="Binder M."/>
            <person name="Bloem J."/>
            <person name="Labutti K."/>
            <person name="Salamov A."/>
            <person name="Andreopoulos B."/>
            <person name="Baker S."/>
            <person name="Barry K."/>
            <person name="Bills G."/>
            <person name="Bluhm B."/>
            <person name="Cannon C."/>
            <person name="Castanera R."/>
            <person name="Culley D."/>
            <person name="Daum C."/>
            <person name="Ezra D."/>
            <person name="Gonzalez J."/>
            <person name="Henrissat B."/>
            <person name="Kuo A."/>
            <person name="Liang C."/>
            <person name="Lipzen A."/>
            <person name="Lutzoni F."/>
            <person name="Magnuson J."/>
            <person name="Mondo S."/>
            <person name="Nolan M."/>
            <person name="Ohm R."/>
            <person name="Pangilinan J."/>
            <person name="Park H.-J."/>
            <person name="Ramirez L."/>
            <person name="Alfaro M."/>
            <person name="Sun H."/>
            <person name="Tritt A."/>
            <person name="Yoshinaga Y."/>
            <person name="Zwiers L.-H."/>
            <person name="Turgeon B."/>
            <person name="Goodwin S."/>
            <person name="Spatafora J."/>
            <person name="Crous P."/>
            <person name="Grigoriev I."/>
        </authorList>
    </citation>
    <scope>NUCLEOTIDE SEQUENCE</scope>
    <source>
        <strain evidence="1">CBS 207.26</strain>
    </source>
</reference>
<proteinExistence type="predicted"/>
<evidence type="ECO:0000313" key="1">
    <source>
        <dbReference type="EMBL" id="KAF2191464.1"/>
    </source>
</evidence>
<dbReference type="Proteomes" id="UP000800200">
    <property type="component" value="Unassembled WGS sequence"/>
</dbReference>
<evidence type="ECO:0008006" key="3">
    <source>
        <dbReference type="Google" id="ProtNLM"/>
    </source>
</evidence>
<dbReference type="OrthoDB" id="3557951at2759"/>
<dbReference type="EMBL" id="ML994617">
    <property type="protein sequence ID" value="KAF2191464.1"/>
    <property type="molecule type" value="Genomic_DNA"/>
</dbReference>
<accession>A0A6A6EIE6</accession>
<sequence>WPDANKILTFRLGLNTSVKKALSSQLNLPRTYPAFLSIVQQLSRSSHVTSSFIHQPQHQSNGDRMDTFVGALEIATLSPTTSPSKARSVSPLRRQQWRKEGACVRCGSNSHWVQQCLLLPTKDSTKHQSIA</sequence>
<keyword evidence="2" id="KW-1185">Reference proteome</keyword>
<name>A0A6A6EIE6_9PEZI</name>
<protein>
    <recommendedName>
        <fullName evidence="3">CCHC-type domain-containing protein</fullName>
    </recommendedName>
</protein>
<organism evidence="1 2">
    <name type="scientific">Zopfia rhizophila CBS 207.26</name>
    <dbReference type="NCBI Taxonomy" id="1314779"/>
    <lineage>
        <taxon>Eukaryota</taxon>
        <taxon>Fungi</taxon>
        <taxon>Dikarya</taxon>
        <taxon>Ascomycota</taxon>
        <taxon>Pezizomycotina</taxon>
        <taxon>Dothideomycetes</taxon>
        <taxon>Dothideomycetes incertae sedis</taxon>
        <taxon>Zopfiaceae</taxon>
        <taxon>Zopfia</taxon>
    </lineage>
</organism>
<dbReference type="AlphaFoldDB" id="A0A6A6EIE6"/>